<keyword evidence="1 5" id="KW-0547">Nucleotide-binding</keyword>
<dbReference type="SUPFAM" id="SSF52540">
    <property type="entry name" value="P-loop containing nucleoside triphosphate hydrolases"/>
    <property type="match status" value="2"/>
</dbReference>
<accession>A0A1A7VXQ8</accession>
<evidence type="ECO:0000313" key="13">
    <source>
        <dbReference type="Proteomes" id="UP000182142"/>
    </source>
</evidence>
<dbReference type="Proteomes" id="UP000182128">
    <property type="component" value="Unassembled WGS sequence"/>
</dbReference>
<dbReference type="SMART" id="SM00490">
    <property type="entry name" value="HELICc"/>
    <property type="match status" value="1"/>
</dbReference>
<feature type="domain" description="Helicase C-terminal" evidence="9">
    <location>
        <begin position="387"/>
        <end position="558"/>
    </location>
</feature>
<evidence type="ECO:0000256" key="5">
    <source>
        <dbReference type="RuleBase" id="RU000492"/>
    </source>
</evidence>
<dbReference type="Proteomes" id="UP000182142">
    <property type="component" value="Unassembled WGS sequence"/>
</dbReference>
<feature type="coiled-coil region" evidence="6">
    <location>
        <begin position="571"/>
        <end position="598"/>
    </location>
</feature>
<dbReference type="InterPro" id="IPR027417">
    <property type="entry name" value="P-loop_NTPase"/>
</dbReference>
<gene>
    <name evidence="10" type="ORF">PKNA1_C2_1471500</name>
    <name evidence="11" type="ORF">PKNA1_H1_1471500</name>
</gene>
<dbReference type="OrthoDB" id="10259843at2759"/>
<feature type="region of interest" description="Disordered" evidence="7">
    <location>
        <begin position="714"/>
        <end position="780"/>
    </location>
</feature>
<dbReference type="InterPro" id="IPR000629">
    <property type="entry name" value="RNA-helicase_DEAD-box_CS"/>
</dbReference>
<dbReference type="InterPro" id="IPR011545">
    <property type="entry name" value="DEAD/DEAH_box_helicase_dom"/>
</dbReference>
<feature type="compositionally biased region" description="Basic and acidic residues" evidence="7">
    <location>
        <begin position="635"/>
        <end position="645"/>
    </location>
</feature>
<proteinExistence type="inferred from homology"/>
<keyword evidence="2 5" id="KW-0378">Hydrolase</keyword>
<dbReference type="GO" id="GO:0005829">
    <property type="term" value="C:cytosol"/>
    <property type="evidence" value="ECO:0007669"/>
    <property type="project" value="TreeGrafter"/>
</dbReference>
<dbReference type="GO" id="GO:0005524">
    <property type="term" value="F:ATP binding"/>
    <property type="evidence" value="ECO:0007669"/>
    <property type="project" value="UniProtKB-KW"/>
</dbReference>
<evidence type="ECO:0000313" key="10">
    <source>
        <dbReference type="EMBL" id="SBO26421.1"/>
    </source>
</evidence>
<evidence type="ECO:0000259" key="9">
    <source>
        <dbReference type="PROSITE" id="PS51194"/>
    </source>
</evidence>
<evidence type="ECO:0000259" key="8">
    <source>
        <dbReference type="PROSITE" id="PS51192"/>
    </source>
</evidence>
<name>A0A1A7VXQ8_PLAKH</name>
<dbReference type="SMART" id="SM00487">
    <property type="entry name" value="DEXDc"/>
    <property type="match status" value="1"/>
</dbReference>
<evidence type="ECO:0000256" key="1">
    <source>
        <dbReference type="ARBA" id="ARBA00022741"/>
    </source>
</evidence>
<feature type="region of interest" description="Disordered" evidence="7">
    <location>
        <begin position="1"/>
        <end position="133"/>
    </location>
</feature>
<feature type="domain" description="Helicase ATP-binding" evidence="8">
    <location>
        <begin position="170"/>
        <end position="353"/>
    </location>
</feature>
<dbReference type="EMBL" id="CWHQ02000019">
    <property type="protein sequence ID" value="SBO26421.1"/>
    <property type="molecule type" value="Genomic_DNA"/>
</dbReference>
<dbReference type="InterPro" id="IPR014001">
    <property type="entry name" value="Helicase_ATP-bd"/>
</dbReference>
<dbReference type="Gene3D" id="3.40.50.300">
    <property type="entry name" value="P-loop containing nucleotide triphosphate hydrolases"/>
    <property type="match status" value="2"/>
</dbReference>
<evidence type="ECO:0000256" key="3">
    <source>
        <dbReference type="ARBA" id="ARBA00022806"/>
    </source>
</evidence>
<dbReference type="AlphaFoldDB" id="A0A1A7VXQ8"/>
<sequence>MEGKNMKMDEEAEGMEAENEKVQEGEMENAESENAESENAESENAESDSAESENDNVESENDNVESENDNVESENDNVESENDNVESENDNVESENDNVESENDNVESENEDARGECEEPSSKKNPKENDSSSVIDRNTLWSDLYISRPFLKVLYEGKLNNPTFIQRDVIPLALEGKSILANSETGSGKTLAFVLPILERLLHSPNIKMRSYNPRSICITKSLILLPTRELALQCYDVVKSMTKYVPITYSLFCGGIDVKQQEHEYKKKKDIFICTPGRILDLLLNSSSDFINYLEVVVFDEADKLLELGFKEECLKVLDVCKFKKQILFFSATLTRDIKELANFSLKNPIFIQSGVDNRKVDSKGEIIPSCISNKKILKSFKISEKLNQEFVNIVNEKYRRAALLHLCSNVYKNHAIIFFKTKKETHLMYLIFSLFNFKCAELHGSLTQKKRIESILKFKKNEVDFLLCTELASRGLDIDHILYVINYNLPSNVIKYVHRIGRTARIGKDGTSSTLYRPNEKTDVKKIIKGLKKSKNAKIFRRNISNDSILHWDNLLRKKKKQIKEMIKEEKENKEIDKATKSIEKIKNLIQFKEEIMSRPPREWFLTNKEKLHLRKLNMKNDMLCDGSTGESGENHTRGERACKNQTDGNGVRRKDTDREGACRKNSDKKKSRKDKKKNQKRDKEEDKSKLKNFRSIIRELKLNVLVNGKGKMEKSKNVKGVRKNWQKNKNGAGVQGGKVGKGINRDNNANSGRIGNGAKNGNNPPRSAAQFKKRKRS</sequence>
<dbReference type="PANTHER" id="PTHR47959">
    <property type="entry name" value="ATP-DEPENDENT RNA HELICASE RHLE-RELATED"/>
    <property type="match status" value="1"/>
</dbReference>
<dbReference type="EMBL" id="CWHR02000022">
    <property type="protein sequence ID" value="SBO28981.1"/>
    <property type="molecule type" value="Genomic_DNA"/>
</dbReference>
<dbReference type="GO" id="GO:0003724">
    <property type="term" value="F:RNA helicase activity"/>
    <property type="evidence" value="ECO:0007669"/>
    <property type="project" value="UniProtKB-EC"/>
</dbReference>
<feature type="compositionally biased region" description="Basic and acidic residues" evidence="7">
    <location>
        <begin position="111"/>
        <end position="130"/>
    </location>
</feature>
<feature type="compositionally biased region" description="Basic and acidic residues" evidence="7">
    <location>
        <begin position="653"/>
        <end position="668"/>
    </location>
</feature>
<dbReference type="GO" id="GO:0003676">
    <property type="term" value="F:nucleic acid binding"/>
    <property type="evidence" value="ECO:0007669"/>
    <property type="project" value="InterPro"/>
</dbReference>
<evidence type="ECO:0000256" key="7">
    <source>
        <dbReference type="SAM" id="MobiDB-lite"/>
    </source>
</evidence>
<dbReference type="PROSITE" id="PS51192">
    <property type="entry name" value="HELICASE_ATP_BIND_1"/>
    <property type="match status" value="1"/>
</dbReference>
<dbReference type="InterPro" id="IPR050079">
    <property type="entry name" value="DEAD_box_RNA_helicase"/>
</dbReference>
<feature type="compositionally biased region" description="Polar residues" evidence="7">
    <location>
        <begin position="748"/>
        <end position="768"/>
    </location>
</feature>
<dbReference type="PROSITE" id="PS00039">
    <property type="entry name" value="DEAD_ATP_HELICASE"/>
    <property type="match status" value="1"/>
</dbReference>
<dbReference type="VEuPathDB" id="PlasmoDB:PKNH_1471500"/>
<dbReference type="Pfam" id="PF00270">
    <property type="entry name" value="DEAD"/>
    <property type="match status" value="1"/>
</dbReference>
<protein>
    <submittedName>
        <fullName evidence="10">DEAD/DEAH box ATP-dependent RNA helicase, putative</fullName>
        <ecNumber evidence="10">3.6.4.13</ecNumber>
    </submittedName>
</protein>
<reference evidence="12 13" key="1">
    <citation type="submission" date="2016-05" db="EMBL/GenBank/DDBJ databases">
        <authorList>
            <person name="Sharaf H."/>
        </authorList>
    </citation>
    <scope>NUCLEOTIDE SEQUENCE [LARGE SCALE GENOMIC DNA]</scope>
    <source>
        <strain evidence="12 13">H</strain>
    </source>
</reference>
<keyword evidence="6" id="KW-0175">Coiled coil</keyword>
<dbReference type="CDD" id="cd18787">
    <property type="entry name" value="SF2_C_DEAD"/>
    <property type="match status" value="1"/>
</dbReference>
<feature type="region of interest" description="Disordered" evidence="7">
    <location>
        <begin position="624"/>
        <end position="692"/>
    </location>
</feature>
<evidence type="ECO:0000256" key="4">
    <source>
        <dbReference type="ARBA" id="ARBA00022840"/>
    </source>
</evidence>
<evidence type="ECO:0000256" key="6">
    <source>
        <dbReference type="SAM" id="Coils"/>
    </source>
</evidence>
<keyword evidence="3 5" id="KW-0347">Helicase</keyword>
<dbReference type="PANTHER" id="PTHR47959:SF1">
    <property type="entry name" value="ATP-DEPENDENT RNA HELICASE DBPA"/>
    <property type="match status" value="1"/>
</dbReference>
<evidence type="ECO:0000313" key="11">
    <source>
        <dbReference type="EMBL" id="SBO28981.1"/>
    </source>
</evidence>
<dbReference type="PROSITE" id="PS51194">
    <property type="entry name" value="HELICASE_CTER"/>
    <property type="match status" value="1"/>
</dbReference>
<evidence type="ECO:0000313" key="12">
    <source>
        <dbReference type="Proteomes" id="UP000182128"/>
    </source>
</evidence>
<evidence type="ECO:0000256" key="2">
    <source>
        <dbReference type="ARBA" id="ARBA00022801"/>
    </source>
</evidence>
<dbReference type="EC" id="3.6.4.13" evidence="10"/>
<feature type="compositionally biased region" description="Acidic residues" evidence="7">
    <location>
        <begin position="25"/>
        <end position="110"/>
    </location>
</feature>
<reference evidence="10" key="2">
    <citation type="submission" date="2016-05" db="EMBL/GenBank/DDBJ databases">
        <authorList>
            <person name="Lavstsen T."/>
            <person name="Jespersen J.S."/>
        </authorList>
    </citation>
    <scope>NUCLEOTIDE SEQUENCE [LARGE SCALE GENOMIC DNA]</scope>
</reference>
<dbReference type="InterPro" id="IPR001650">
    <property type="entry name" value="Helicase_C-like"/>
</dbReference>
<dbReference type="Pfam" id="PF00271">
    <property type="entry name" value="Helicase_C"/>
    <property type="match status" value="1"/>
</dbReference>
<keyword evidence="4 5" id="KW-0067">ATP-binding</keyword>
<organism evidence="10 12">
    <name type="scientific">Plasmodium knowlesi (strain H)</name>
    <dbReference type="NCBI Taxonomy" id="5851"/>
    <lineage>
        <taxon>Eukaryota</taxon>
        <taxon>Sar</taxon>
        <taxon>Alveolata</taxon>
        <taxon>Apicomplexa</taxon>
        <taxon>Aconoidasida</taxon>
        <taxon>Haemosporida</taxon>
        <taxon>Plasmodiidae</taxon>
        <taxon>Plasmodium</taxon>
        <taxon>Plasmodium (Plasmodium)</taxon>
    </lineage>
</organism>
<dbReference type="GO" id="GO:0016787">
    <property type="term" value="F:hydrolase activity"/>
    <property type="evidence" value="ECO:0007669"/>
    <property type="project" value="UniProtKB-KW"/>
</dbReference>
<feature type="compositionally biased region" description="Basic residues" evidence="7">
    <location>
        <begin position="669"/>
        <end position="683"/>
    </location>
</feature>
<comment type="similarity">
    <text evidence="5">Belongs to the DEAD box helicase family.</text>
</comment>
<feature type="compositionally biased region" description="Basic residues" evidence="7">
    <location>
        <begin position="720"/>
        <end position="729"/>
    </location>
</feature>